<sequence length="443" mass="50398">MDGGGCDRLSALPDDVLHLILLRVRSAEAAARTSVLARRWRHVWTTLPELEWTCRARRPRRLEVATDADDPTESTATLRLAAPRVTDVLSFCSWPRWDSPAPVRRAGVLNLPCFEKATGRALANPGSPRRRAGQIRRLTALTFRDVRFTGRCDLGAVVSSARFPVLQKLQLHASQDLCDLAIYSESLLQIELNDLHGGMGRLMTVAPLLRVLDVRHCFYWRTYRSHSLVRDQPYAAVFAPAMEDLIWVDAYDPTTVQFGGVERLRKLVTLPITVYGLSDCMDHMNSIMLLQRFETVSVLELELDYPEDSEERISVFSTWFRGDQAETRCSANCICNQPQAWKTEDLFLDFLREVEISGFRGSEHELSFVKRLFGWAAILKTFTVHLHLDLTVSNDLCKELLSLATPETDVKIYFYRDDVRARPPWVLYTPAEQGTNRSKPGTK</sequence>
<evidence type="ECO:0008006" key="3">
    <source>
        <dbReference type="Google" id="ProtNLM"/>
    </source>
</evidence>
<dbReference type="Proteomes" id="UP000026962">
    <property type="component" value="Chromosome 7"/>
</dbReference>
<evidence type="ECO:0000313" key="2">
    <source>
        <dbReference type="Proteomes" id="UP000026962"/>
    </source>
</evidence>
<reference evidence="1" key="1">
    <citation type="submission" date="2015-04" db="UniProtKB">
        <authorList>
            <consortium name="EnsemblPlants"/>
        </authorList>
    </citation>
    <scope>IDENTIFICATION</scope>
</reference>
<dbReference type="EnsemblPlants" id="OPUNC07G07410.1">
    <property type="protein sequence ID" value="OPUNC07G07410.1"/>
    <property type="gene ID" value="OPUNC07G07410"/>
</dbReference>
<name>A0A0E0LIM7_ORYPU</name>
<organism evidence="1">
    <name type="scientific">Oryza punctata</name>
    <name type="common">Red rice</name>
    <dbReference type="NCBI Taxonomy" id="4537"/>
    <lineage>
        <taxon>Eukaryota</taxon>
        <taxon>Viridiplantae</taxon>
        <taxon>Streptophyta</taxon>
        <taxon>Embryophyta</taxon>
        <taxon>Tracheophyta</taxon>
        <taxon>Spermatophyta</taxon>
        <taxon>Magnoliopsida</taxon>
        <taxon>Liliopsida</taxon>
        <taxon>Poales</taxon>
        <taxon>Poaceae</taxon>
        <taxon>BOP clade</taxon>
        <taxon>Oryzoideae</taxon>
        <taxon>Oryzeae</taxon>
        <taxon>Oryzinae</taxon>
        <taxon>Oryza</taxon>
    </lineage>
</organism>
<keyword evidence="2" id="KW-1185">Reference proteome</keyword>
<accession>A0A0E0LIM7</accession>
<protein>
    <recommendedName>
        <fullName evidence="3">F-box domain-containing protein</fullName>
    </recommendedName>
</protein>
<dbReference type="Gramene" id="OPUNC07G07410.1">
    <property type="protein sequence ID" value="OPUNC07G07410.1"/>
    <property type="gene ID" value="OPUNC07G07410"/>
</dbReference>
<dbReference type="STRING" id="4537.A0A0E0LIM7"/>
<proteinExistence type="predicted"/>
<dbReference type="InterPro" id="IPR036047">
    <property type="entry name" value="F-box-like_dom_sf"/>
</dbReference>
<dbReference type="HOGENOM" id="CLU_017148_6_1_1"/>
<evidence type="ECO:0000313" key="1">
    <source>
        <dbReference type="EnsemblPlants" id="OPUNC07G07410.1"/>
    </source>
</evidence>
<dbReference type="AlphaFoldDB" id="A0A0E0LIM7"/>
<dbReference type="SUPFAM" id="SSF81383">
    <property type="entry name" value="F-box domain"/>
    <property type="match status" value="1"/>
</dbReference>
<dbReference type="OMA" id="KECEVAT"/>
<dbReference type="PANTHER" id="PTHR34709:SF61">
    <property type="entry name" value="OS07G0229100 PROTEIN"/>
    <property type="match status" value="1"/>
</dbReference>
<reference evidence="1" key="2">
    <citation type="submission" date="2018-05" db="EMBL/GenBank/DDBJ databases">
        <title>OpunRS2 (Oryza punctata Reference Sequence Version 2).</title>
        <authorList>
            <person name="Zhang J."/>
            <person name="Kudrna D."/>
            <person name="Lee S."/>
            <person name="Talag J."/>
            <person name="Welchert J."/>
            <person name="Wing R.A."/>
        </authorList>
    </citation>
    <scope>NUCLEOTIDE SEQUENCE [LARGE SCALE GENOMIC DNA]</scope>
</reference>
<dbReference type="PANTHER" id="PTHR34709">
    <property type="entry name" value="OS10G0396666 PROTEIN"/>
    <property type="match status" value="1"/>
</dbReference>
<dbReference type="InterPro" id="IPR055312">
    <property type="entry name" value="FBL15-like"/>
</dbReference>